<dbReference type="GO" id="GO:0008137">
    <property type="term" value="F:NADH dehydrogenase (ubiquinone) activity"/>
    <property type="evidence" value="ECO:0007669"/>
    <property type="project" value="InterPro"/>
</dbReference>
<feature type="transmembrane region" description="Helical" evidence="8">
    <location>
        <begin position="107"/>
        <end position="131"/>
    </location>
</feature>
<dbReference type="PANTHER" id="PTHR42682:SF4">
    <property type="entry name" value="NADH-UBIQUINONE_PLASTOQUINONE"/>
    <property type="match status" value="1"/>
</dbReference>
<proteinExistence type="predicted"/>
<dbReference type="GO" id="GO:0042773">
    <property type="term" value="P:ATP synthesis coupled electron transport"/>
    <property type="evidence" value="ECO:0007669"/>
    <property type="project" value="InterPro"/>
</dbReference>
<evidence type="ECO:0000256" key="4">
    <source>
        <dbReference type="ARBA" id="ARBA00022989"/>
    </source>
</evidence>
<feature type="transmembrane region" description="Helical" evidence="8">
    <location>
        <begin position="383"/>
        <end position="402"/>
    </location>
</feature>
<evidence type="ECO:0000256" key="1">
    <source>
        <dbReference type="ARBA" id="ARBA00004651"/>
    </source>
</evidence>
<accession>A0A840XSK8</accession>
<dbReference type="InterPro" id="IPR003918">
    <property type="entry name" value="NADH_UbQ_OxRdtase"/>
</dbReference>
<gene>
    <name evidence="10" type="ORF">FHS88_003809</name>
</gene>
<evidence type="ECO:0000256" key="6">
    <source>
        <dbReference type="ARBA" id="ARBA00023136"/>
    </source>
</evidence>
<dbReference type="Pfam" id="PF00361">
    <property type="entry name" value="Proton_antipo_M"/>
    <property type="match status" value="1"/>
</dbReference>
<feature type="transmembrane region" description="Helical" evidence="8">
    <location>
        <begin position="423"/>
        <end position="440"/>
    </location>
</feature>
<name>A0A840XSK8_9PROT</name>
<feature type="transmembrane region" description="Helical" evidence="8">
    <location>
        <begin position="67"/>
        <end position="87"/>
    </location>
</feature>
<feature type="transmembrane region" description="Helical" evidence="8">
    <location>
        <begin position="196"/>
        <end position="218"/>
    </location>
</feature>
<evidence type="ECO:0000256" key="7">
    <source>
        <dbReference type="RuleBase" id="RU000320"/>
    </source>
</evidence>
<comment type="subcellular location">
    <subcellularLocation>
        <location evidence="1">Cell membrane</location>
        <topology evidence="1">Multi-pass membrane protein</topology>
    </subcellularLocation>
    <subcellularLocation>
        <location evidence="7">Membrane</location>
        <topology evidence="7">Multi-pass membrane protein</topology>
    </subcellularLocation>
</comment>
<keyword evidence="3 7" id="KW-0812">Transmembrane</keyword>
<organism evidence="10 11">
    <name type="scientific">Neoroseomonas alkaliterrae</name>
    <dbReference type="NCBI Taxonomy" id="1452450"/>
    <lineage>
        <taxon>Bacteria</taxon>
        <taxon>Pseudomonadati</taxon>
        <taxon>Pseudomonadota</taxon>
        <taxon>Alphaproteobacteria</taxon>
        <taxon>Acetobacterales</taxon>
        <taxon>Acetobacteraceae</taxon>
        <taxon>Neoroseomonas</taxon>
    </lineage>
</organism>
<keyword evidence="11" id="KW-1185">Reference proteome</keyword>
<evidence type="ECO:0000313" key="10">
    <source>
        <dbReference type="EMBL" id="MBB5691648.1"/>
    </source>
</evidence>
<feature type="transmembrane region" description="Helical" evidence="8">
    <location>
        <begin position="258"/>
        <end position="279"/>
    </location>
</feature>
<dbReference type="InterPro" id="IPR052175">
    <property type="entry name" value="ComplexI-like_HydComp"/>
</dbReference>
<feature type="transmembrane region" description="Helical" evidence="8">
    <location>
        <begin position="152"/>
        <end position="176"/>
    </location>
</feature>
<keyword evidence="6 8" id="KW-0472">Membrane</keyword>
<keyword evidence="4 8" id="KW-1133">Transmembrane helix</keyword>
<protein>
    <submittedName>
        <fullName evidence="10">Formate hydrogenlyase subunit 3/multisubunit Na+/H+ antiporter MnhD subunit</fullName>
    </submittedName>
</protein>
<dbReference type="EMBL" id="JACIJE010000015">
    <property type="protein sequence ID" value="MBB5691648.1"/>
    <property type="molecule type" value="Genomic_DNA"/>
</dbReference>
<feature type="domain" description="NADH:quinone oxidoreductase/Mrp antiporter transmembrane" evidence="9">
    <location>
        <begin position="116"/>
        <end position="336"/>
    </location>
</feature>
<evidence type="ECO:0000256" key="5">
    <source>
        <dbReference type="ARBA" id="ARBA00023002"/>
    </source>
</evidence>
<evidence type="ECO:0000259" key="9">
    <source>
        <dbReference type="Pfam" id="PF00361"/>
    </source>
</evidence>
<evidence type="ECO:0000256" key="8">
    <source>
        <dbReference type="SAM" id="Phobius"/>
    </source>
</evidence>
<dbReference type="GO" id="GO:0016829">
    <property type="term" value="F:lyase activity"/>
    <property type="evidence" value="ECO:0007669"/>
    <property type="project" value="UniProtKB-KW"/>
</dbReference>
<feature type="transmembrane region" description="Helical" evidence="8">
    <location>
        <begin position="286"/>
        <end position="311"/>
    </location>
</feature>
<dbReference type="RefSeq" id="WP_184487046.1">
    <property type="nucleotide sequence ID" value="NZ_JAAEDJ010000043.1"/>
</dbReference>
<dbReference type="GO" id="GO:0005886">
    <property type="term" value="C:plasma membrane"/>
    <property type="evidence" value="ECO:0007669"/>
    <property type="project" value="UniProtKB-SubCell"/>
</dbReference>
<evidence type="ECO:0000256" key="3">
    <source>
        <dbReference type="ARBA" id="ARBA00022692"/>
    </source>
</evidence>
<dbReference type="PANTHER" id="PTHR42682">
    <property type="entry name" value="HYDROGENASE-4 COMPONENT F"/>
    <property type="match status" value="1"/>
</dbReference>
<dbReference type="InterPro" id="IPR001750">
    <property type="entry name" value="ND/Mrp_TM"/>
</dbReference>
<feature type="transmembrane region" description="Helical" evidence="8">
    <location>
        <begin position="347"/>
        <end position="371"/>
    </location>
</feature>
<dbReference type="Proteomes" id="UP000562254">
    <property type="component" value="Unassembled WGS sequence"/>
</dbReference>
<dbReference type="GO" id="GO:0016491">
    <property type="term" value="F:oxidoreductase activity"/>
    <property type="evidence" value="ECO:0007669"/>
    <property type="project" value="UniProtKB-KW"/>
</dbReference>
<keyword evidence="5" id="KW-0560">Oxidoreductase</keyword>
<reference evidence="10 11" key="1">
    <citation type="submission" date="2020-08" db="EMBL/GenBank/DDBJ databases">
        <title>Genomic Encyclopedia of Type Strains, Phase IV (KMG-IV): sequencing the most valuable type-strain genomes for metagenomic binning, comparative biology and taxonomic classification.</title>
        <authorList>
            <person name="Goeker M."/>
        </authorList>
    </citation>
    <scope>NUCLEOTIDE SEQUENCE [LARGE SCALE GENOMIC DNA]</scope>
    <source>
        <strain evidence="10 11">DSM 25895</strain>
    </source>
</reference>
<keyword evidence="2" id="KW-1003">Cell membrane</keyword>
<keyword evidence="10" id="KW-0456">Lyase</keyword>
<dbReference type="PRINTS" id="PR01437">
    <property type="entry name" value="NUOXDRDTASE4"/>
</dbReference>
<feature type="transmembrane region" description="Helical" evidence="8">
    <location>
        <begin position="225"/>
        <end position="246"/>
    </location>
</feature>
<feature type="transmembrane region" description="Helical" evidence="8">
    <location>
        <begin position="460"/>
        <end position="479"/>
    </location>
</feature>
<sequence>MTALLLAATPLAPLLLLAALAYPASRARALGLLWMAPLPGFACALFAAGAEPLVFHRELRLSLALDAPAALLLGAAALLWCGASAYARTAMPRQDALRFAVWWLPTMAGSLGVFVAADLVSFYLVYALASLPAWGLVIHDRTSRAWSAGSTYILLTVIGEAALLAAFALLAAGAPGTSLAIADMLPPLADAPLRDVVIALLLLGFGLKAGLVPLHVWLPLAHPAAPTAASAVLSGAIIKAGIIGLLRFLPIEATPTEWGIAIAAIGFLTAFWGVVFGITQRNPKTILAYSSVSQMGVVAAVIGMGVVGGIAATPAAAAYYALHHVLAKGALFLATGIADKCGGPARWLVLGPTIILALGFGGMPLTGGWLAKEAVKAQLGSGVAGTFAALSAAGSTLLMLQFTRRLATTVAEDAAARPPLPPLIPWLGLATAAVALPWLLFATAGGHYASALSADSLLKALWPVLAGLMLLAVLARWGARLPEAPEGDIIVAARRALSCATPIDPMLTRAEVALRAWPIAGLALIGVTIALGLVMVVW</sequence>
<evidence type="ECO:0000313" key="11">
    <source>
        <dbReference type="Proteomes" id="UP000562254"/>
    </source>
</evidence>
<dbReference type="AlphaFoldDB" id="A0A840XSK8"/>
<feature type="transmembrane region" description="Helical" evidence="8">
    <location>
        <begin position="516"/>
        <end position="537"/>
    </location>
</feature>
<feature type="transmembrane region" description="Helical" evidence="8">
    <location>
        <begin position="31"/>
        <end position="55"/>
    </location>
</feature>
<evidence type="ECO:0000256" key="2">
    <source>
        <dbReference type="ARBA" id="ARBA00022475"/>
    </source>
</evidence>
<comment type="caution">
    <text evidence="10">The sequence shown here is derived from an EMBL/GenBank/DDBJ whole genome shotgun (WGS) entry which is preliminary data.</text>
</comment>